<keyword evidence="10" id="KW-0472">Membrane</keyword>
<dbReference type="InterPro" id="IPR036890">
    <property type="entry name" value="HATPase_C_sf"/>
</dbReference>
<evidence type="ECO:0000256" key="4">
    <source>
        <dbReference type="ARBA" id="ARBA00022679"/>
    </source>
</evidence>
<dbReference type="GO" id="GO:0000155">
    <property type="term" value="F:phosphorelay sensor kinase activity"/>
    <property type="evidence" value="ECO:0007669"/>
    <property type="project" value="InterPro"/>
</dbReference>
<keyword evidence="4" id="KW-0808">Transferase</keyword>
<dbReference type="InterPro" id="IPR003594">
    <property type="entry name" value="HATPase_dom"/>
</dbReference>
<evidence type="ECO:0000256" key="10">
    <source>
        <dbReference type="SAM" id="Phobius"/>
    </source>
</evidence>
<reference evidence="12 13" key="1">
    <citation type="submission" date="2016-10" db="EMBL/GenBank/DDBJ databases">
        <authorList>
            <person name="de Groot N.N."/>
        </authorList>
    </citation>
    <scope>NUCLEOTIDE SEQUENCE [LARGE SCALE GENOMIC DNA]</scope>
    <source>
        <strain evidence="12 13">DSM 43941</strain>
    </source>
</reference>
<dbReference type="Gene3D" id="3.30.565.10">
    <property type="entry name" value="Histidine kinase-like ATPase, C-terminal domain"/>
    <property type="match status" value="1"/>
</dbReference>
<proteinExistence type="predicted"/>
<feature type="transmembrane region" description="Helical" evidence="10">
    <location>
        <begin position="45"/>
        <end position="64"/>
    </location>
</feature>
<gene>
    <name evidence="12" type="ORF">SAMN04489716_4660</name>
</gene>
<dbReference type="PANTHER" id="PTHR24421">
    <property type="entry name" value="NITRATE/NITRITE SENSOR PROTEIN NARX-RELATED"/>
    <property type="match status" value="1"/>
</dbReference>
<keyword evidence="6 12" id="KW-0418">Kinase</keyword>
<name>A0A1H2BJ69_9ACTN</name>
<keyword evidence="10" id="KW-0812">Transmembrane</keyword>
<dbReference type="InterPro" id="IPR050482">
    <property type="entry name" value="Sensor_HK_TwoCompSys"/>
</dbReference>
<keyword evidence="7" id="KW-0067">ATP-binding</keyword>
<dbReference type="SUPFAM" id="SSF55874">
    <property type="entry name" value="ATPase domain of HSP90 chaperone/DNA topoisomerase II/histidine kinase"/>
    <property type="match status" value="1"/>
</dbReference>
<dbReference type="EC" id="2.7.13.3" evidence="2"/>
<dbReference type="AlphaFoldDB" id="A0A1H2BJ69"/>
<dbReference type="Pfam" id="PF23539">
    <property type="entry name" value="DUF7134"/>
    <property type="match status" value="1"/>
</dbReference>
<dbReference type="Proteomes" id="UP000198688">
    <property type="component" value="Chromosome I"/>
</dbReference>
<dbReference type="GO" id="GO:0005524">
    <property type="term" value="F:ATP binding"/>
    <property type="evidence" value="ECO:0007669"/>
    <property type="project" value="UniProtKB-KW"/>
</dbReference>
<evidence type="ECO:0000256" key="2">
    <source>
        <dbReference type="ARBA" id="ARBA00012438"/>
    </source>
</evidence>
<comment type="catalytic activity">
    <reaction evidence="1">
        <text>ATP + protein L-histidine = ADP + protein N-phospho-L-histidine.</text>
        <dbReference type="EC" id="2.7.13.3"/>
    </reaction>
</comment>
<dbReference type="CDD" id="cd16917">
    <property type="entry name" value="HATPase_UhpB-NarQ-NarX-like"/>
    <property type="match status" value="1"/>
</dbReference>
<dbReference type="RefSeq" id="WP_092546563.1">
    <property type="nucleotide sequence ID" value="NZ_BOMJ01000121.1"/>
</dbReference>
<feature type="transmembrane region" description="Helical" evidence="10">
    <location>
        <begin position="107"/>
        <end position="125"/>
    </location>
</feature>
<feature type="transmembrane region" description="Helical" evidence="10">
    <location>
        <begin position="76"/>
        <end position="101"/>
    </location>
</feature>
<evidence type="ECO:0000256" key="1">
    <source>
        <dbReference type="ARBA" id="ARBA00000085"/>
    </source>
</evidence>
<keyword evidence="5" id="KW-0547">Nucleotide-binding</keyword>
<keyword evidence="10" id="KW-1133">Transmembrane helix</keyword>
<feature type="region of interest" description="Disordered" evidence="9">
    <location>
        <begin position="366"/>
        <end position="388"/>
    </location>
</feature>
<evidence type="ECO:0000313" key="13">
    <source>
        <dbReference type="Proteomes" id="UP000198688"/>
    </source>
</evidence>
<dbReference type="Pfam" id="PF02518">
    <property type="entry name" value="HATPase_c"/>
    <property type="match status" value="1"/>
</dbReference>
<evidence type="ECO:0000256" key="3">
    <source>
        <dbReference type="ARBA" id="ARBA00022553"/>
    </source>
</evidence>
<protein>
    <recommendedName>
        <fullName evidence="2">histidine kinase</fullName>
        <ecNumber evidence="2">2.7.13.3</ecNumber>
    </recommendedName>
</protein>
<evidence type="ECO:0000256" key="6">
    <source>
        <dbReference type="ARBA" id="ARBA00022777"/>
    </source>
</evidence>
<evidence type="ECO:0000259" key="11">
    <source>
        <dbReference type="SMART" id="SM00387"/>
    </source>
</evidence>
<keyword evidence="3" id="KW-0597">Phosphoprotein</keyword>
<evidence type="ECO:0000256" key="8">
    <source>
        <dbReference type="ARBA" id="ARBA00023012"/>
    </source>
</evidence>
<keyword evidence="13" id="KW-1185">Reference proteome</keyword>
<evidence type="ECO:0000256" key="5">
    <source>
        <dbReference type="ARBA" id="ARBA00022741"/>
    </source>
</evidence>
<evidence type="ECO:0000256" key="7">
    <source>
        <dbReference type="ARBA" id="ARBA00022840"/>
    </source>
</evidence>
<evidence type="ECO:0000256" key="9">
    <source>
        <dbReference type="SAM" id="MobiDB-lite"/>
    </source>
</evidence>
<dbReference type="GO" id="GO:0016020">
    <property type="term" value="C:membrane"/>
    <property type="evidence" value="ECO:0007669"/>
    <property type="project" value="InterPro"/>
</dbReference>
<keyword evidence="8" id="KW-0902">Two-component regulatory system</keyword>
<dbReference type="InterPro" id="IPR055558">
    <property type="entry name" value="DUF7134"/>
</dbReference>
<accession>A0A1H2BJ69</accession>
<dbReference type="InterPro" id="IPR011712">
    <property type="entry name" value="Sig_transdc_His_kin_sub3_dim/P"/>
</dbReference>
<dbReference type="OrthoDB" id="227596at2"/>
<dbReference type="STRING" id="113562.SAMN04489716_4660"/>
<dbReference type="Gene3D" id="1.20.5.1930">
    <property type="match status" value="1"/>
</dbReference>
<sequence>MQAMPGRALLTHPMLADGALAVAMTVTSLLLGLETPVAQWKPFDAWAVLLIVAVTFPLALRRLAPGAVMLWGHTVWFVYVSLDYWPLVLAYPMLVVFYTVAAVGARWTAPTGVALGALIWIYGGWVTPGSSMASVIGQGIAIPLVVWWIGHGARQLEVTNRRLADATEELRQGQTDLARRVLVDERVRIARELHDVVAHHMSVISVQAGLARYVLRSDPDTAHGALDAVLTTSTEALDELRRMLGLLRLGREADEADARQPLPGLEGLPDLATRVSGAGLPVVLTVSGTARPLPQGIALTAYRIVQESLTNALKHAGPATATVLVRFEAEALTITVTDDGPGQPSSSGSGHGLVGLRERAALYSGSLDAGPQGTHGFRVSARLPYPQP</sequence>
<evidence type="ECO:0000313" key="12">
    <source>
        <dbReference type="EMBL" id="SDT58281.1"/>
    </source>
</evidence>
<feature type="domain" description="Histidine kinase/HSP90-like ATPase" evidence="11">
    <location>
        <begin position="296"/>
        <end position="387"/>
    </location>
</feature>
<dbReference type="PANTHER" id="PTHR24421:SF10">
    <property type="entry name" value="NITRATE_NITRITE SENSOR PROTEIN NARQ"/>
    <property type="match status" value="1"/>
</dbReference>
<dbReference type="Pfam" id="PF07730">
    <property type="entry name" value="HisKA_3"/>
    <property type="match status" value="1"/>
</dbReference>
<dbReference type="EMBL" id="LT629758">
    <property type="protein sequence ID" value="SDT58281.1"/>
    <property type="molecule type" value="Genomic_DNA"/>
</dbReference>
<organism evidence="12 13">
    <name type="scientific">Actinoplanes derwentensis</name>
    <dbReference type="NCBI Taxonomy" id="113562"/>
    <lineage>
        <taxon>Bacteria</taxon>
        <taxon>Bacillati</taxon>
        <taxon>Actinomycetota</taxon>
        <taxon>Actinomycetes</taxon>
        <taxon>Micromonosporales</taxon>
        <taxon>Micromonosporaceae</taxon>
        <taxon>Actinoplanes</taxon>
    </lineage>
</organism>
<dbReference type="GO" id="GO:0046983">
    <property type="term" value="F:protein dimerization activity"/>
    <property type="evidence" value="ECO:0007669"/>
    <property type="project" value="InterPro"/>
</dbReference>
<dbReference type="SMART" id="SM00387">
    <property type="entry name" value="HATPase_c"/>
    <property type="match status" value="1"/>
</dbReference>
<feature type="transmembrane region" description="Helical" evidence="10">
    <location>
        <begin position="132"/>
        <end position="150"/>
    </location>
</feature>